<dbReference type="EMBL" id="VIKS01000003">
    <property type="protein sequence ID" value="TQV88901.1"/>
    <property type="molecule type" value="Genomic_DNA"/>
</dbReference>
<dbReference type="AlphaFoldDB" id="A0A545UHE9"/>
<keyword evidence="3" id="KW-0472">Membrane</keyword>
<dbReference type="InterPro" id="IPR009722">
    <property type="entry name" value="YjiK/CarP"/>
</dbReference>
<keyword evidence="2" id="KW-1003">Cell membrane</keyword>
<accession>A0A545UHE9</accession>
<feature type="domain" description="Bacterial repeat" evidence="4">
    <location>
        <begin position="52"/>
        <end position="125"/>
    </location>
</feature>
<feature type="domain" description="Bacterial repeat" evidence="4">
    <location>
        <begin position="238"/>
        <end position="296"/>
    </location>
</feature>
<evidence type="ECO:0000256" key="1">
    <source>
        <dbReference type="ARBA" id="ARBA00004236"/>
    </source>
</evidence>
<dbReference type="Pfam" id="PF18998">
    <property type="entry name" value="Flg_new_2"/>
    <property type="match status" value="5"/>
</dbReference>
<evidence type="ECO:0000313" key="5">
    <source>
        <dbReference type="EMBL" id="TQV88901.1"/>
    </source>
</evidence>
<keyword evidence="6" id="KW-1185">Reference proteome</keyword>
<evidence type="ECO:0000256" key="2">
    <source>
        <dbReference type="ARBA" id="ARBA00022475"/>
    </source>
</evidence>
<feature type="domain" description="Bacterial repeat" evidence="4">
    <location>
        <begin position="304"/>
        <end position="381"/>
    </location>
</feature>
<feature type="domain" description="Bacterial repeat" evidence="4">
    <location>
        <begin position="146"/>
        <end position="211"/>
    </location>
</feature>
<dbReference type="PROSITE" id="PS51257">
    <property type="entry name" value="PROKAR_LIPOPROTEIN"/>
    <property type="match status" value="1"/>
</dbReference>
<dbReference type="Proteomes" id="UP000315439">
    <property type="component" value="Unassembled WGS sequence"/>
</dbReference>
<gene>
    <name evidence="5" type="ORF">FLL46_05030</name>
</gene>
<dbReference type="OrthoDB" id="5758889at2"/>
<dbReference type="InterPro" id="IPR044060">
    <property type="entry name" value="Bacterial_rp_domain"/>
</dbReference>
<comment type="caution">
    <text evidence="5">The sequence shown here is derived from an EMBL/GenBank/DDBJ whole genome shotgun (WGS) entry which is preliminary data.</text>
</comment>
<feature type="domain" description="Bacterial repeat" evidence="4">
    <location>
        <begin position="386"/>
        <end position="464"/>
    </location>
</feature>
<evidence type="ECO:0000313" key="6">
    <source>
        <dbReference type="Proteomes" id="UP000315439"/>
    </source>
</evidence>
<dbReference type="RefSeq" id="WP_142892386.1">
    <property type="nucleotide sequence ID" value="NZ_ML660161.1"/>
</dbReference>
<evidence type="ECO:0000256" key="3">
    <source>
        <dbReference type="ARBA" id="ARBA00023136"/>
    </source>
</evidence>
<dbReference type="GO" id="GO:0005886">
    <property type="term" value="C:plasma membrane"/>
    <property type="evidence" value="ECO:0007669"/>
    <property type="project" value="UniProtKB-SubCell"/>
</dbReference>
<proteinExistence type="predicted"/>
<comment type="subcellular location">
    <subcellularLocation>
        <location evidence="1">Cell membrane</location>
    </subcellularLocation>
</comment>
<name>A0A545UHE9_9GAMM</name>
<dbReference type="SUPFAM" id="SSF50956">
    <property type="entry name" value="Thermostable phytase (3-phytase)"/>
    <property type="match status" value="1"/>
</dbReference>
<evidence type="ECO:0000259" key="4">
    <source>
        <dbReference type="Pfam" id="PF18998"/>
    </source>
</evidence>
<reference evidence="5 6" key="1">
    <citation type="submission" date="2019-07" db="EMBL/GenBank/DDBJ databases">
        <title>Draft genome for Aliikangiella sp. M105.</title>
        <authorList>
            <person name="Wang G."/>
        </authorList>
    </citation>
    <scope>NUCLEOTIDE SEQUENCE [LARGE SCALE GENOMIC DNA]</scope>
    <source>
        <strain evidence="5 6">M105</strain>
    </source>
</reference>
<sequence length="736" mass="77957">MPNILKAAFSSLNQVLILAGLGLFISGCGGSGDSGEKTVTPPVVIQPVDHTLSISVNGSGSVSSNVEGIDCGDDCSNSYADGQQVILTADAASGYVFQGWQGDCSGSSSCELIMNGNKSATAVFVEEVVEPTMFQATVSLSGEGSVTSEDSGINCGTDCNNEYEQNQQVTLTAAASSGYRFESWEGDCSGQAERCQLTMNTDKSAMAKFEVIVIEPTMVRATVSLSGSGRVTSEDGGIDCGNDCQNDYPQNQQITLTAAPDAGFRFDRWEGDCGGQAERCQLTMNSAKNTQARFEAVVVEPTVYQVTVNKSGDGQVVSTDGGINCGADCNNEYEENESITLTATADEGYSFDSWQGDCAGQDASCNLTINSDKNTTAVFVAEPTMYEVSVTLTGNGRVVSEDSNIDCGSNCSENYEENTSVKLIATAHAGYEFKEWTGAGCGTTPSCTFSVTENTEVVALFTEVDDGGNNGADIKISEYAPTGDAFQIGEVSNNASGITWQEDIQQYLVVRNGAAEIYRFNEDFNYMGVITKSGNINSDTEGLAFVGGNRVMVVTEANYAHKAVIDENTTNINGNYNVTPGFRLLPSPASNKGLEGVAVRPADGDTPARVYACQEGTASNSSAHMKVVYFDVPETDPTTLMSYNDDLTVVEPFDAETAFAGVITDCAGMTYDPRTGHLYIVSQESSKAIQVNPATGEVIDQLDLVGAPQYEGVTIGPNGELAFVSESNWIHIFQRP</sequence>
<protein>
    <recommendedName>
        <fullName evidence="4">Bacterial repeat domain-containing protein</fullName>
    </recommendedName>
</protein>
<dbReference type="Pfam" id="PF06977">
    <property type="entry name" value="SdiA-regulated"/>
    <property type="match status" value="1"/>
</dbReference>
<organism evidence="5 6">
    <name type="scientific">Aliikangiella coralliicola</name>
    <dbReference type="NCBI Taxonomy" id="2592383"/>
    <lineage>
        <taxon>Bacteria</taxon>
        <taxon>Pseudomonadati</taxon>
        <taxon>Pseudomonadota</taxon>
        <taxon>Gammaproteobacteria</taxon>
        <taxon>Oceanospirillales</taxon>
        <taxon>Pleioneaceae</taxon>
        <taxon>Aliikangiella</taxon>
    </lineage>
</organism>